<proteinExistence type="predicted"/>
<name>A0A4Y2GSU0_ARAVE</name>
<comment type="caution">
    <text evidence="2">The sequence shown here is derived from an EMBL/GenBank/DDBJ whole genome shotgun (WGS) entry which is preliminary data.</text>
</comment>
<dbReference type="AlphaFoldDB" id="A0A4Y2GSU0"/>
<keyword evidence="2" id="KW-0675">Receptor</keyword>
<dbReference type="Pfam" id="PF16087">
    <property type="entry name" value="DUF4817"/>
    <property type="match status" value="1"/>
</dbReference>
<dbReference type="InterPro" id="IPR032135">
    <property type="entry name" value="DUF4817"/>
</dbReference>
<feature type="domain" description="DUF4817" evidence="1">
    <location>
        <begin position="3"/>
        <end position="45"/>
    </location>
</feature>
<feature type="non-terminal residue" evidence="2">
    <location>
        <position position="45"/>
    </location>
</feature>
<reference evidence="2 3" key="1">
    <citation type="journal article" date="2019" name="Sci. Rep.">
        <title>Orb-weaving spider Araneus ventricosus genome elucidates the spidroin gene catalogue.</title>
        <authorList>
            <person name="Kono N."/>
            <person name="Nakamura H."/>
            <person name="Ohtoshi R."/>
            <person name="Moran D.A.P."/>
            <person name="Shinohara A."/>
            <person name="Yoshida Y."/>
            <person name="Fujiwara M."/>
            <person name="Mori M."/>
            <person name="Tomita M."/>
            <person name="Arakawa K."/>
        </authorList>
    </citation>
    <scope>NUCLEOTIDE SEQUENCE [LARGE SCALE GENOMIC DNA]</scope>
</reference>
<dbReference type="OrthoDB" id="6460236at2759"/>
<gene>
    <name evidence="2" type="primary">Flvcr2_1</name>
    <name evidence="2" type="ORF">AVEN_133075_1</name>
</gene>
<keyword evidence="3" id="KW-1185">Reference proteome</keyword>
<accession>A0A4Y2GSU0</accession>
<dbReference type="Proteomes" id="UP000499080">
    <property type="component" value="Unassembled WGS sequence"/>
</dbReference>
<protein>
    <submittedName>
        <fullName evidence="2">Feline leukemia virus subgroup C receptor-related protein 2</fullName>
    </submittedName>
</protein>
<evidence type="ECO:0000313" key="3">
    <source>
        <dbReference type="Proteomes" id="UP000499080"/>
    </source>
</evidence>
<evidence type="ECO:0000259" key="1">
    <source>
        <dbReference type="Pfam" id="PF16087"/>
    </source>
</evidence>
<evidence type="ECO:0000313" key="2">
    <source>
        <dbReference type="EMBL" id="GBM56593.1"/>
    </source>
</evidence>
<dbReference type="EMBL" id="BGPR01001553">
    <property type="protein sequence ID" value="GBM56593.1"/>
    <property type="molecule type" value="Genomic_DNA"/>
</dbReference>
<sequence length="45" mass="5432">MATVQQKARLTHLWFHRSKSVVTVRRCFRPEYRNCQSPSKNSIKR</sequence>
<organism evidence="2 3">
    <name type="scientific">Araneus ventricosus</name>
    <name type="common">Orbweaver spider</name>
    <name type="synonym">Epeira ventricosa</name>
    <dbReference type="NCBI Taxonomy" id="182803"/>
    <lineage>
        <taxon>Eukaryota</taxon>
        <taxon>Metazoa</taxon>
        <taxon>Ecdysozoa</taxon>
        <taxon>Arthropoda</taxon>
        <taxon>Chelicerata</taxon>
        <taxon>Arachnida</taxon>
        <taxon>Araneae</taxon>
        <taxon>Araneomorphae</taxon>
        <taxon>Entelegynae</taxon>
        <taxon>Araneoidea</taxon>
        <taxon>Araneidae</taxon>
        <taxon>Araneus</taxon>
    </lineage>
</organism>